<evidence type="ECO:0000256" key="2">
    <source>
        <dbReference type="SAM" id="SignalP"/>
    </source>
</evidence>
<evidence type="ECO:0008006" key="5">
    <source>
        <dbReference type="Google" id="ProtNLM"/>
    </source>
</evidence>
<organism evidence="3 4">
    <name type="scientific">Piptocephalis cylindrospora</name>
    <dbReference type="NCBI Taxonomy" id="1907219"/>
    <lineage>
        <taxon>Eukaryota</taxon>
        <taxon>Fungi</taxon>
        <taxon>Fungi incertae sedis</taxon>
        <taxon>Zoopagomycota</taxon>
        <taxon>Zoopagomycotina</taxon>
        <taxon>Zoopagomycetes</taxon>
        <taxon>Zoopagales</taxon>
        <taxon>Piptocephalidaceae</taxon>
        <taxon>Piptocephalis</taxon>
    </lineage>
</organism>
<dbReference type="Gene3D" id="2.60.40.200">
    <property type="entry name" value="Superoxide dismutase, copper/zinc binding domain"/>
    <property type="match status" value="1"/>
</dbReference>
<dbReference type="SUPFAM" id="SSF49329">
    <property type="entry name" value="Cu,Zn superoxide dismutase-like"/>
    <property type="match status" value="1"/>
</dbReference>
<dbReference type="EMBL" id="KZ988600">
    <property type="protein sequence ID" value="RKP11881.1"/>
    <property type="molecule type" value="Genomic_DNA"/>
</dbReference>
<dbReference type="InterPro" id="IPR053257">
    <property type="entry name" value="Cu-only_SOD"/>
</dbReference>
<feature type="chain" id="PRO_5020396445" description="Superoxide dismutase copper/zinc binding domain-containing protein" evidence="2">
    <location>
        <begin position="24"/>
        <end position="247"/>
    </location>
</feature>
<proteinExistence type="predicted"/>
<feature type="compositionally biased region" description="Polar residues" evidence="1">
    <location>
        <begin position="33"/>
        <end position="45"/>
    </location>
</feature>
<feature type="region of interest" description="Disordered" evidence="1">
    <location>
        <begin position="25"/>
        <end position="49"/>
    </location>
</feature>
<feature type="signal peptide" evidence="2">
    <location>
        <begin position="1"/>
        <end position="23"/>
    </location>
</feature>
<dbReference type="PANTHER" id="PTHR20910">
    <property type="entry name" value="AGAP001623-PA"/>
    <property type="match status" value="1"/>
</dbReference>
<protein>
    <recommendedName>
        <fullName evidence="5">Superoxide dismutase copper/zinc binding domain-containing protein</fullName>
    </recommendedName>
</protein>
<dbReference type="GO" id="GO:0046872">
    <property type="term" value="F:metal ion binding"/>
    <property type="evidence" value="ECO:0007669"/>
    <property type="project" value="InterPro"/>
</dbReference>
<evidence type="ECO:0000256" key="1">
    <source>
        <dbReference type="SAM" id="MobiDB-lite"/>
    </source>
</evidence>
<keyword evidence="4" id="KW-1185">Reference proteome</keyword>
<dbReference type="AlphaFoldDB" id="A0A4P9Y1E3"/>
<evidence type="ECO:0000313" key="3">
    <source>
        <dbReference type="EMBL" id="RKP11881.1"/>
    </source>
</evidence>
<dbReference type="OrthoDB" id="159229at2759"/>
<dbReference type="PANTHER" id="PTHR20910:SF1">
    <property type="entry name" value="SUPEROXIDE DISMUTASE COPPER_ZINC BINDING DOMAIN-CONTAINING PROTEIN"/>
    <property type="match status" value="1"/>
</dbReference>
<dbReference type="Proteomes" id="UP000267251">
    <property type="component" value="Unassembled WGS sequence"/>
</dbReference>
<dbReference type="InterPro" id="IPR036423">
    <property type="entry name" value="SOD-like_Cu/Zn_dom_sf"/>
</dbReference>
<keyword evidence="2" id="KW-0732">Signal</keyword>
<name>A0A4P9Y1E3_9FUNG</name>
<evidence type="ECO:0000313" key="4">
    <source>
        <dbReference type="Proteomes" id="UP000267251"/>
    </source>
</evidence>
<reference evidence="4" key="1">
    <citation type="journal article" date="2018" name="Nat. Microbiol.">
        <title>Leveraging single-cell genomics to expand the fungal tree of life.</title>
        <authorList>
            <person name="Ahrendt S.R."/>
            <person name="Quandt C.A."/>
            <person name="Ciobanu D."/>
            <person name="Clum A."/>
            <person name="Salamov A."/>
            <person name="Andreopoulos B."/>
            <person name="Cheng J.F."/>
            <person name="Woyke T."/>
            <person name="Pelin A."/>
            <person name="Henrissat B."/>
            <person name="Reynolds N.K."/>
            <person name="Benny G.L."/>
            <person name="Smith M.E."/>
            <person name="James T.Y."/>
            <person name="Grigoriev I.V."/>
        </authorList>
    </citation>
    <scope>NUCLEOTIDE SEQUENCE [LARGE SCALE GENOMIC DNA]</scope>
</reference>
<sequence length="247" mass="26369">MMRHPSILLALFLLLALLQPSSAAPDTGKEESFATTLLQPPSTASDTEKDDAFAAAARIRGKGLHGMAFFYRLRDEKSMRFFMSLQEETHSKGSPSSSSLPPTLAYAVHEQAVPTTGKCIGLGRRLDPFHIRRSQPPSPRPVCTASDAHRSCELGDLSGKYGQATISPPGGYYANGTDPDLTITGPYGVVGRSFVVNGPNGDIIACSTITDAKDVDYSTASSAPPLFLAPMITSWCFCALALVNMLL</sequence>
<accession>A0A4P9Y1E3</accession>
<dbReference type="GO" id="GO:0006801">
    <property type="term" value="P:superoxide metabolic process"/>
    <property type="evidence" value="ECO:0007669"/>
    <property type="project" value="InterPro"/>
</dbReference>
<gene>
    <name evidence="3" type="ORF">BJ684DRAFT_21544</name>
</gene>